<evidence type="ECO:0000313" key="2">
    <source>
        <dbReference type="EMBL" id="SDW91744.1"/>
    </source>
</evidence>
<evidence type="ECO:0008006" key="4">
    <source>
        <dbReference type="Google" id="ProtNLM"/>
    </source>
</evidence>
<name>A0AAX2DQI8_LISIV</name>
<sequence>MVFLKKHSFLLCLILFFMASILINMFFYNFLTDGIVTVFLGVETFLIIGISAEITDNKKQKKRTTKIIGIYLFILFCIMLIASYLFY</sequence>
<feature type="transmembrane region" description="Helical" evidence="1">
    <location>
        <begin position="9"/>
        <end position="28"/>
    </location>
</feature>
<proteinExistence type="predicted"/>
<protein>
    <recommendedName>
        <fullName evidence="4">DUF3953 domain-containing protein</fullName>
    </recommendedName>
</protein>
<dbReference type="AlphaFoldDB" id="A0AAX2DQI8"/>
<dbReference type="EMBL" id="FNMX01000008">
    <property type="protein sequence ID" value="SDW91744.1"/>
    <property type="molecule type" value="Genomic_DNA"/>
</dbReference>
<evidence type="ECO:0000313" key="3">
    <source>
        <dbReference type="Proteomes" id="UP000183610"/>
    </source>
</evidence>
<reference evidence="2 3" key="1">
    <citation type="submission" date="2016-10" db="EMBL/GenBank/DDBJ databases">
        <authorList>
            <person name="Varghese N."/>
            <person name="Submissions S."/>
        </authorList>
    </citation>
    <scope>NUCLEOTIDE SEQUENCE [LARGE SCALE GENOMIC DNA]</scope>
    <source>
        <strain evidence="2 3">ATCC 49954</strain>
    </source>
</reference>
<dbReference type="Proteomes" id="UP000183610">
    <property type="component" value="Unassembled WGS sequence"/>
</dbReference>
<keyword evidence="1" id="KW-1133">Transmembrane helix</keyword>
<keyword evidence="1" id="KW-0472">Membrane</keyword>
<feature type="transmembrane region" description="Helical" evidence="1">
    <location>
        <begin position="34"/>
        <end position="55"/>
    </location>
</feature>
<organism evidence="2 3">
    <name type="scientific">Listeria ivanovii</name>
    <dbReference type="NCBI Taxonomy" id="1638"/>
    <lineage>
        <taxon>Bacteria</taxon>
        <taxon>Bacillati</taxon>
        <taxon>Bacillota</taxon>
        <taxon>Bacilli</taxon>
        <taxon>Bacillales</taxon>
        <taxon>Listeriaceae</taxon>
        <taxon>Listeria</taxon>
    </lineage>
</organism>
<keyword evidence="1" id="KW-0812">Transmembrane</keyword>
<evidence type="ECO:0000256" key="1">
    <source>
        <dbReference type="SAM" id="Phobius"/>
    </source>
</evidence>
<comment type="caution">
    <text evidence="2">The sequence shown here is derived from an EMBL/GenBank/DDBJ whole genome shotgun (WGS) entry which is preliminary data.</text>
</comment>
<accession>A0AAX2DQI8</accession>
<gene>
    <name evidence="2" type="ORF">SAMN05421782_10837</name>
</gene>
<feature type="transmembrane region" description="Helical" evidence="1">
    <location>
        <begin position="67"/>
        <end position="86"/>
    </location>
</feature>